<keyword evidence="7" id="KW-0456">Lyase</keyword>
<dbReference type="PATRIC" id="fig|914150.5.peg.1483"/>
<evidence type="ECO:0000259" key="11">
    <source>
        <dbReference type="Pfam" id="PF00117"/>
    </source>
</evidence>
<keyword evidence="4" id="KW-0378">Hydrolase</keyword>
<comment type="pathway">
    <text evidence="1">Amino-acid biosynthesis; L-histidine biosynthesis; L-histidine from 5-phospho-alpha-D-ribose 1-diphosphate: step 5/9.</text>
</comment>
<dbReference type="KEGG" id="kge:TQ33_1465"/>
<evidence type="ECO:0000313" key="13">
    <source>
        <dbReference type="Proteomes" id="UP000034071"/>
    </source>
</evidence>
<dbReference type="GO" id="GO:0000105">
    <property type="term" value="P:L-histidine biosynthetic process"/>
    <property type="evidence" value="ECO:0007669"/>
    <property type="project" value="UniProtKB-UniPathway"/>
</dbReference>
<dbReference type="GO" id="GO:0000107">
    <property type="term" value="F:imidazoleglycerol-phosphate synthase activity"/>
    <property type="evidence" value="ECO:0007669"/>
    <property type="project" value="RHEA"/>
</dbReference>
<protein>
    <submittedName>
        <fullName evidence="12">Imidazole glycerol phosphate synthase, glutamine amidotransferase subunit</fullName>
    </submittedName>
</protein>
<comment type="catalytic activity">
    <reaction evidence="8">
        <text>5-[(5-phospho-1-deoxy-D-ribulos-1-ylimino)methylamino]-1-(5-phospho-beta-D-ribosyl)imidazole-4-carboxamide + L-glutamine = D-erythro-1-(imidazol-4-yl)glycerol 3-phosphate + 5-amino-1-(5-phospho-beta-D-ribosyl)imidazole-4-carboxamide + L-glutamate + H(+)</text>
        <dbReference type="Rhea" id="RHEA:24793"/>
        <dbReference type="ChEBI" id="CHEBI:15378"/>
        <dbReference type="ChEBI" id="CHEBI:29985"/>
        <dbReference type="ChEBI" id="CHEBI:58278"/>
        <dbReference type="ChEBI" id="CHEBI:58359"/>
        <dbReference type="ChEBI" id="CHEBI:58475"/>
        <dbReference type="ChEBI" id="CHEBI:58525"/>
        <dbReference type="EC" id="4.3.2.10"/>
    </reaction>
</comment>
<dbReference type="STRING" id="914150.TQ33_1465"/>
<keyword evidence="6" id="KW-0368">Histidine biosynthesis</keyword>
<evidence type="ECO:0000313" key="12">
    <source>
        <dbReference type="EMBL" id="AKE52413.1"/>
    </source>
</evidence>
<dbReference type="UniPathway" id="UPA00031">
    <property type="reaction ID" value="UER00010"/>
</dbReference>
<feature type="domain" description="Glutamine amidotransferase" evidence="11">
    <location>
        <begin position="23"/>
        <end position="198"/>
    </location>
</feature>
<evidence type="ECO:0000256" key="4">
    <source>
        <dbReference type="ARBA" id="ARBA00022801"/>
    </source>
</evidence>
<dbReference type="InterPro" id="IPR010139">
    <property type="entry name" value="Imidazole-glycPsynth_HisH"/>
</dbReference>
<dbReference type="PANTHER" id="PTHR42701">
    <property type="entry name" value="IMIDAZOLE GLYCEROL PHOSPHATE SYNTHASE SUBUNIT HISH"/>
    <property type="match status" value="1"/>
</dbReference>
<evidence type="ECO:0000256" key="10">
    <source>
        <dbReference type="PIRSR" id="PIRSR000495-1"/>
    </source>
</evidence>
<evidence type="ECO:0000256" key="5">
    <source>
        <dbReference type="ARBA" id="ARBA00022962"/>
    </source>
</evidence>
<dbReference type="InterPro" id="IPR029062">
    <property type="entry name" value="Class_I_gatase-like"/>
</dbReference>
<dbReference type="GO" id="GO:0016829">
    <property type="term" value="F:lyase activity"/>
    <property type="evidence" value="ECO:0007669"/>
    <property type="project" value="UniProtKB-KW"/>
</dbReference>
<comment type="subunit">
    <text evidence="2">Heterodimer of HisH and HisF.</text>
</comment>
<sequence length="204" mass="22075">MNTASSRVTAPMTVGVVNTKAGNLFSLYACLKRIGFSTVQVNQPDDINHQSVDALVVPGQGRFGQVMKQLVATGLDETIKDWIVADKPFLGICVGLQVLFKQSEEDPGVAGLGIFEGKVERLNSPKQPMVGWSKLSSDDEGLNEKIVYFVNSYGVKQSDVTAATVTYGEQFIAAINQGNAWAVQFHPEKSGDVGEEVIKQCLSY</sequence>
<name>A0A0F6RCH6_9GAMM</name>
<dbReference type="EMBL" id="CP010975">
    <property type="protein sequence ID" value="AKE52413.1"/>
    <property type="molecule type" value="Genomic_DNA"/>
</dbReference>
<organism evidence="12 13">
    <name type="scientific">Kangiella geojedonensis</name>
    <dbReference type="NCBI Taxonomy" id="914150"/>
    <lineage>
        <taxon>Bacteria</taxon>
        <taxon>Pseudomonadati</taxon>
        <taxon>Pseudomonadota</taxon>
        <taxon>Gammaproteobacteria</taxon>
        <taxon>Kangiellales</taxon>
        <taxon>Kangiellaceae</taxon>
        <taxon>Kangiella</taxon>
    </lineage>
</organism>
<dbReference type="NCBIfam" id="TIGR01855">
    <property type="entry name" value="IMP_synth_hisH"/>
    <property type="match status" value="1"/>
</dbReference>
<dbReference type="SUPFAM" id="SSF52317">
    <property type="entry name" value="Class I glutamine amidotransferase-like"/>
    <property type="match status" value="1"/>
</dbReference>
<evidence type="ECO:0000256" key="8">
    <source>
        <dbReference type="ARBA" id="ARBA00047838"/>
    </source>
</evidence>
<keyword evidence="5 12" id="KW-0315">Glutamine amidotransferase</keyword>
<dbReference type="PROSITE" id="PS51273">
    <property type="entry name" value="GATASE_TYPE_1"/>
    <property type="match status" value="1"/>
</dbReference>
<comment type="catalytic activity">
    <reaction evidence="9">
        <text>L-glutamine + H2O = L-glutamate + NH4(+)</text>
        <dbReference type="Rhea" id="RHEA:15889"/>
        <dbReference type="ChEBI" id="CHEBI:15377"/>
        <dbReference type="ChEBI" id="CHEBI:28938"/>
        <dbReference type="ChEBI" id="CHEBI:29985"/>
        <dbReference type="ChEBI" id="CHEBI:58359"/>
        <dbReference type="EC" id="3.5.1.2"/>
    </reaction>
</comment>
<feature type="active site" evidence="10">
    <location>
        <position position="188"/>
    </location>
</feature>
<keyword evidence="3" id="KW-0028">Amino-acid biosynthesis</keyword>
<evidence type="ECO:0000256" key="6">
    <source>
        <dbReference type="ARBA" id="ARBA00023102"/>
    </source>
</evidence>
<evidence type="ECO:0000256" key="9">
    <source>
        <dbReference type="ARBA" id="ARBA00049534"/>
    </source>
</evidence>
<evidence type="ECO:0000256" key="7">
    <source>
        <dbReference type="ARBA" id="ARBA00023239"/>
    </source>
</evidence>
<dbReference type="PIRSF" id="PIRSF000495">
    <property type="entry name" value="Amidotransf_hisH"/>
    <property type="match status" value="1"/>
</dbReference>
<dbReference type="GO" id="GO:0004359">
    <property type="term" value="F:glutaminase activity"/>
    <property type="evidence" value="ECO:0007669"/>
    <property type="project" value="UniProtKB-EC"/>
</dbReference>
<dbReference type="InterPro" id="IPR017926">
    <property type="entry name" value="GATASE"/>
</dbReference>
<evidence type="ECO:0000256" key="2">
    <source>
        <dbReference type="ARBA" id="ARBA00011152"/>
    </source>
</evidence>
<keyword evidence="12" id="KW-0808">Transferase</keyword>
<dbReference type="AlphaFoldDB" id="A0A0F6RCH6"/>
<evidence type="ECO:0000256" key="3">
    <source>
        <dbReference type="ARBA" id="ARBA00022605"/>
    </source>
</evidence>
<dbReference type="Pfam" id="PF00117">
    <property type="entry name" value="GATase"/>
    <property type="match status" value="1"/>
</dbReference>
<dbReference type="RefSeq" id="WP_228640070.1">
    <property type="nucleotide sequence ID" value="NZ_CP010975.1"/>
</dbReference>
<dbReference type="Proteomes" id="UP000034071">
    <property type="component" value="Chromosome"/>
</dbReference>
<evidence type="ECO:0000256" key="1">
    <source>
        <dbReference type="ARBA" id="ARBA00005091"/>
    </source>
</evidence>
<reference evidence="12 13" key="1">
    <citation type="submission" date="2015-02" db="EMBL/GenBank/DDBJ databases">
        <title>Complete genome sequence of Kangiella geojedonensis strain YCS-5T.</title>
        <authorList>
            <person name="Kim K.M."/>
        </authorList>
    </citation>
    <scope>NUCLEOTIDE SEQUENCE [LARGE SCALE GENOMIC DNA]</scope>
    <source>
        <strain evidence="12 13">YCS-5</strain>
    </source>
</reference>
<feature type="active site" description="Nucleophile" evidence="10">
    <location>
        <position position="93"/>
    </location>
</feature>
<feature type="active site" evidence="10">
    <location>
        <position position="186"/>
    </location>
</feature>
<dbReference type="CDD" id="cd01748">
    <property type="entry name" value="GATase1_IGP_Synthase"/>
    <property type="match status" value="1"/>
</dbReference>
<proteinExistence type="predicted"/>
<dbReference type="PANTHER" id="PTHR42701:SF1">
    <property type="entry name" value="IMIDAZOLE GLYCEROL PHOSPHATE SYNTHASE SUBUNIT HISH"/>
    <property type="match status" value="1"/>
</dbReference>
<dbReference type="HOGENOM" id="CLU_071837_2_2_6"/>
<dbReference type="Gene3D" id="3.40.50.880">
    <property type="match status" value="1"/>
</dbReference>
<keyword evidence="13" id="KW-1185">Reference proteome</keyword>
<accession>A0A0F6RCH6</accession>
<gene>
    <name evidence="12" type="ORF">TQ33_1465</name>
</gene>